<sequence>MTKDVIALTQRMPDPLSVLAGLLSGGPDKLVGAEGDGAVVRLCDERGRPLVSIEAPLLVQVRGEARRLLGASEPDVPYWWTEARATTGVQEGEELAGTFAARLATLVGGTAWPPEAARSLAVVRTDGVSAVPAPAAAQPAVDVLTDKAAVVIQDRPVVAMTAWLADAFRAAANAGLGLQIVTPAGTRLSPAVRANLPGWPSRWVVQDGKDGYYDGLSGAVLEWNDGLFAAVRSPEATPDDPRTPVAESFTRDLADTGERQLAVSYRAVHPADERLVLGGALEAVWREITGEPPAGWGTEEPVNLPWSPRRLTDVAHERAPEPTWLVVVGSPERPGLATVRVSRTKGGVEEDVTLAFGYGPGEEVPADAVPRAAEILATRHDLQSMLVQIRKARRDLSVPPRFEGPGVPYAFVLGAEEVRALPGDRARRTPLARPPRELGPRTRPALYYAFPGDPSDLSGWQHFEQLVRHLKSDEPA</sequence>
<dbReference type="Pfam" id="PF19674">
    <property type="entry name" value="DUF6177"/>
    <property type="match status" value="1"/>
</dbReference>
<gene>
    <name evidence="1" type="ORF">ACFYNZ_00065</name>
</gene>
<dbReference type="InterPro" id="IPR046175">
    <property type="entry name" value="DUF6177"/>
</dbReference>
<organism evidence="1 2">
    <name type="scientific">Streptomyces kebangsaanensis</name>
    <dbReference type="NCBI Taxonomy" id="864058"/>
    <lineage>
        <taxon>Bacteria</taxon>
        <taxon>Bacillati</taxon>
        <taxon>Actinomycetota</taxon>
        <taxon>Actinomycetes</taxon>
        <taxon>Kitasatosporales</taxon>
        <taxon>Streptomycetaceae</taxon>
        <taxon>Streptomyces</taxon>
    </lineage>
</organism>
<dbReference type="RefSeq" id="WP_388341576.1">
    <property type="nucleotide sequence ID" value="NZ_JBIAFJ010000001.1"/>
</dbReference>
<dbReference type="EMBL" id="JBIAFJ010000001">
    <property type="protein sequence ID" value="MFE9167927.1"/>
    <property type="molecule type" value="Genomic_DNA"/>
</dbReference>
<name>A0ABW6KKY4_9ACTN</name>
<protein>
    <submittedName>
        <fullName evidence="1">DUF6177 family protein</fullName>
    </submittedName>
</protein>
<comment type="caution">
    <text evidence="1">The sequence shown here is derived from an EMBL/GenBank/DDBJ whole genome shotgun (WGS) entry which is preliminary data.</text>
</comment>
<reference evidence="1 2" key="1">
    <citation type="submission" date="2024-10" db="EMBL/GenBank/DDBJ databases">
        <title>The Natural Products Discovery Center: Release of the First 8490 Sequenced Strains for Exploring Actinobacteria Biosynthetic Diversity.</title>
        <authorList>
            <person name="Kalkreuter E."/>
            <person name="Kautsar S.A."/>
            <person name="Yang D."/>
            <person name="Bader C.D."/>
            <person name="Teijaro C.N."/>
            <person name="Fluegel L."/>
            <person name="Davis C.M."/>
            <person name="Simpson J.R."/>
            <person name="Lauterbach L."/>
            <person name="Steele A.D."/>
            <person name="Gui C."/>
            <person name="Meng S."/>
            <person name="Li G."/>
            <person name="Viehrig K."/>
            <person name="Ye F."/>
            <person name="Su P."/>
            <person name="Kiefer A.F."/>
            <person name="Nichols A."/>
            <person name="Cepeda A.J."/>
            <person name="Yan W."/>
            <person name="Fan B."/>
            <person name="Jiang Y."/>
            <person name="Adhikari A."/>
            <person name="Zheng C.-J."/>
            <person name="Schuster L."/>
            <person name="Cowan T.M."/>
            <person name="Smanski M.J."/>
            <person name="Chevrette M.G."/>
            <person name="De Carvalho L.P.S."/>
            <person name="Shen B."/>
        </authorList>
    </citation>
    <scope>NUCLEOTIDE SEQUENCE [LARGE SCALE GENOMIC DNA]</scope>
    <source>
        <strain evidence="1 2">NPDC007147</strain>
    </source>
</reference>
<accession>A0ABW6KKY4</accession>
<evidence type="ECO:0000313" key="1">
    <source>
        <dbReference type="EMBL" id="MFE9167927.1"/>
    </source>
</evidence>
<evidence type="ECO:0000313" key="2">
    <source>
        <dbReference type="Proteomes" id="UP001601197"/>
    </source>
</evidence>
<proteinExistence type="predicted"/>
<dbReference type="Proteomes" id="UP001601197">
    <property type="component" value="Unassembled WGS sequence"/>
</dbReference>
<keyword evidence="2" id="KW-1185">Reference proteome</keyword>